<dbReference type="KEGG" id="mpec:B9O19_00620"/>
<evidence type="ECO:0000256" key="5">
    <source>
        <dbReference type="ARBA" id="ARBA00022917"/>
    </source>
</evidence>
<dbReference type="PANTHER" id="PTHR11895:SF151">
    <property type="entry name" value="GLUTAMYL-TRNA(GLN) AMIDOTRANSFERASE SUBUNIT A"/>
    <property type="match status" value="1"/>
</dbReference>
<keyword evidence="4 8" id="KW-0067">ATP-binding</keyword>
<evidence type="ECO:0000256" key="8">
    <source>
        <dbReference type="HAMAP-Rule" id="MF_00120"/>
    </source>
</evidence>
<evidence type="ECO:0000256" key="7">
    <source>
        <dbReference type="ARBA" id="ARBA00047407"/>
    </source>
</evidence>
<evidence type="ECO:0000256" key="6">
    <source>
        <dbReference type="ARBA" id="ARBA00025295"/>
    </source>
</evidence>
<dbReference type="Proteomes" id="UP000235589">
    <property type="component" value="Chromosome"/>
</dbReference>
<dbReference type="HAMAP" id="MF_00120">
    <property type="entry name" value="GatA"/>
    <property type="match status" value="1"/>
</dbReference>
<keyword evidence="5 8" id="KW-0648">Protein biosynthesis</keyword>
<feature type="active site" description="Charge relay system" evidence="8">
    <location>
        <position position="80"/>
    </location>
</feature>
<dbReference type="EMBL" id="CP020991">
    <property type="protein sequence ID" value="AUO18803.1"/>
    <property type="molecule type" value="Genomic_DNA"/>
</dbReference>
<comment type="function">
    <text evidence="6 8">Allows the formation of correctly charged Gln-tRNA(Gln) through the transamidation of misacylated Glu-tRNA(Gln) in organisms which lack glutaminyl-tRNA synthetase. The reaction takes place in the presence of glutamine and ATP through an activated gamma-phospho-Glu-tRNA(Gln).</text>
</comment>
<dbReference type="SUPFAM" id="SSF75304">
    <property type="entry name" value="Amidase signature (AS) enzymes"/>
    <property type="match status" value="1"/>
</dbReference>
<organism evidence="10 11">
    <name type="scientific">Monoglobus pectinilyticus</name>
    <dbReference type="NCBI Taxonomy" id="1981510"/>
    <lineage>
        <taxon>Bacteria</taxon>
        <taxon>Bacillati</taxon>
        <taxon>Bacillota</taxon>
        <taxon>Clostridia</taxon>
        <taxon>Monoglobales</taxon>
        <taxon>Monoglobaceae</taxon>
        <taxon>Monoglobus</taxon>
    </lineage>
</organism>
<dbReference type="OrthoDB" id="9811471at2"/>
<dbReference type="Gene3D" id="3.90.1300.10">
    <property type="entry name" value="Amidase signature (AS) domain"/>
    <property type="match status" value="1"/>
</dbReference>
<evidence type="ECO:0000313" key="11">
    <source>
        <dbReference type="Proteomes" id="UP000235589"/>
    </source>
</evidence>
<feature type="active site" description="Acyl-ester intermediate" evidence="8">
    <location>
        <position position="179"/>
    </location>
</feature>
<dbReference type="NCBIfam" id="TIGR00132">
    <property type="entry name" value="gatA"/>
    <property type="match status" value="1"/>
</dbReference>
<dbReference type="GO" id="GO:0050567">
    <property type="term" value="F:glutaminyl-tRNA synthase (glutamine-hydrolyzing) activity"/>
    <property type="evidence" value="ECO:0007669"/>
    <property type="project" value="UniProtKB-UniRule"/>
</dbReference>
<keyword evidence="11" id="KW-1185">Reference proteome</keyword>
<dbReference type="RefSeq" id="WP_102365055.1">
    <property type="nucleotide sequence ID" value="NZ_CP020991.1"/>
</dbReference>
<proteinExistence type="inferred from homology"/>
<dbReference type="InterPro" id="IPR036928">
    <property type="entry name" value="AS_sf"/>
</dbReference>
<dbReference type="GO" id="GO:0016740">
    <property type="term" value="F:transferase activity"/>
    <property type="evidence" value="ECO:0007669"/>
    <property type="project" value="UniProtKB-KW"/>
</dbReference>
<dbReference type="InterPro" id="IPR023631">
    <property type="entry name" value="Amidase_dom"/>
</dbReference>
<dbReference type="Pfam" id="PF01425">
    <property type="entry name" value="Amidase"/>
    <property type="match status" value="1"/>
</dbReference>
<dbReference type="GO" id="GO:0005524">
    <property type="term" value="F:ATP binding"/>
    <property type="evidence" value="ECO:0007669"/>
    <property type="project" value="UniProtKB-KW"/>
</dbReference>
<sequence length="493" mass="52609">MNITDYTALELGKKIKSGDITVVEATRAFLDEIKAKDGVVNAYITVTEQEALERAEEVQKMIDSGELSDSPLAGVPVGIKDNISTKGIKTSCASKILGDFKPPYNAAVIDKLNKAGAVIIGKLNMDEFAMGSTSETSFYGPTKNPWDTEKVPGGSSGGAAAAVSAKEAPYALGSDTGGSIRQPASFCGVTGMKPTYGAVSRYGLIAYASSLDQIGPVAKDAADCAAIMDIICGKDEMDGTSLEVEHKGYLNSLSGNVDGLRIGIPKQCFGDGLNKDVKKSVLAVAETLKENGASVEEFDMTIIDYVVPTYYIIASAEASSNLSRFDGVKYGFRSENFDDLTDLYMSTRSEGFGEEVKRRILLGTFALSTGYYDAYYKKALQVKALIKQAFDEAYKKYDVILFPAAPTTAPKLGSSLSDPLKMYLSDIYTVSVNLAGLPGISVPCGFDEDGMPIGAQLVGAPLKDDVILNAAYTYQSLTDFHKKSPDSFVKEAK</sequence>
<dbReference type="InterPro" id="IPR004412">
    <property type="entry name" value="GatA"/>
</dbReference>
<dbReference type="InterPro" id="IPR020556">
    <property type="entry name" value="Amidase_CS"/>
</dbReference>
<name>A0A2K9P0K8_9FIRM</name>
<evidence type="ECO:0000256" key="3">
    <source>
        <dbReference type="ARBA" id="ARBA00022741"/>
    </source>
</evidence>
<keyword evidence="10" id="KW-0808">Transferase</keyword>
<dbReference type="PIRSF" id="PIRSF001221">
    <property type="entry name" value="Amidase_fungi"/>
    <property type="match status" value="1"/>
</dbReference>
<dbReference type="GO" id="GO:0016787">
    <property type="term" value="F:hydrolase activity"/>
    <property type="evidence" value="ECO:0007669"/>
    <property type="project" value="UniProtKB-KW"/>
</dbReference>
<accession>A0A2K9P0K8</accession>
<dbReference type="PROSITE" id="PS00571">
    <property type="entry name" value="AMIDASES"/>
    <property type="match status" value="1"/>
</dbReference>
<feature type="domain" description="Amidase" evidence="9">
    <location>
        <begin position="24"/>
        <end position="468"/>
    </location>
</feature>
<keyword evidence="2 8" id="KW-0436">Ligase</keyword>
<dbReference type="GO" id="GO:0006412">
    <property type="term" value="P:translation"/>
    <property type="evidence" value="ECO:0007669"/>
    <property type="project" value="UniProtKB-UniRule"/>
</dbReference>
<protein>
    <recommendedName>
        <fullName evidence="8">Glutamyl-tRNA(Gln) amidotransferase subunit A</fullName>
        <shortName evidence="8">Glu-ADT subunit A</shortName>
        <ecNumber evidence="8">6.3.5.7</ecNumber>
    </recommendedName>
</protein>
<evidence type="ECO:0000313" key="10">
    <source>
        <dbReference type="EMBL" id="AUO18803.1"/>
    </source>
</evidence>
<evidence type="ECO:0000256" key="1">
    <source>
        <dbReference type="ARBA" id="ARBA00008069"/>
    </source>
</evidence>
<reference evidence="10 11" key="1">
    <citation type="submission" date="2017-04" db="EMBL/GenBank/DDBJ databases">
        <title>Monoglobus pectinilyticus 14 draft genome.</title>
        <authorList>
            <person name="Kim C."/>
            <person name="Rosendale D.I."/>
            <person name="Kelly W.J."/>
            <person name="Tannock G.W."/>
            <person name="Patchett M.L."/>
            <person name="Jordens J.Z."/>
        </authorList>
    </citation>
    <scope>NUCLEOTIDE SEQUENCE [LARGE SCALE GENOMIC DNA]</scope>
    <source>
        <strain evidence="10 11">14</strain>
    </source>
</reference>
<dbReference type="PANTHER" id="PTHR11895">
    <property type="entry name" value="TRANSAMIDASE"/>
    <property type="match status" value="1"/>
</dbReference>
<keyword evidence="10" id="KW-0378">Hydrolase</keyword>
<dbReference type="EC" id="6.3.5.7" evidence="8"/>
<feature type="active site" description="Charge relay system" evidence="8">
    <location>
        <position position="155"/>
    </location>
</feature>
<dbReference type="InterPro" id="IPR000120">
    <property type="entry name" value="Amidase"/>
</dbReference>
<evidence type="ECO:0000256" key="4">
    <source>
        <dbReference type="ARBA" id="ARBA00022840"/>
    </source>
</evidence>
<comment type="similarity">
    <text evidence="1 8">Belongs to the amidase family. GatA subfamily.</text>
</comment>
<evidence type="ECO:0000259" key="9">
    <source>
        <dbReference type="Pfam" id="PF01425"/>
    </source>
</evidence>
<gene>
    <name evidence="8" type="primary">gatA</name>
    <name evidence="10" type="ORF">B9O19_00620</name>
</gene>
<dbReference type="AlphaFoldDB" id="A0A2K9P0K8"/>
<keyword evidence="3 8" id="KW-0547">Nucleotide-binding</keyword>
<dbReference type="GO" id="GO:0030956">
    <property type="term" value="C:glutamyl-tRNA(Gln) amidotransferase complex"/>
    <property type="evidence" value="ECO:0007669"/>
    <property type="project" value="InterPro"/>
</dbReference>
<evidence type="ECO:0000256" key="2">
    <source>
        <dbReference type="ARBA" id="ARBA00022598"/>
    </source>
</evidence>
<comment type="subunit">
    <text evidence="8">Heterotrimer of A, B and C subunits.</text>
</comment>
<comment type="catalytic activity">
    <reaction evidence="7 8">
        <text>L-glutamyl-tRNA(Gln) + L-glutamine + ATP + H2O = L-glutaminyl-tRNA(Gln) + L-glutamate + ADP + phosphate + H(+)</text>
        <dbReference type="Rhea" id="RHEA:17521"/>
        <dbReference type="Rhea" id="RHEA-COMP:9681"/>
        <dbReference type="Rhea" id="RHEA-COMP:9684"/>
        <dbReference type="ChEBI" id="CHEBI:15377"/>
        <dbReference type="ChEBI" id="CHEBI:15378"/>
        <dbReference type="ChEBI" id="CHEBI:29985"/>
        <dbReference type="ChEBI" id="CHEBI:30616"/>
        <dbReference type="ChEBI" id="CHEBI:43474"/>
        <dbReference type="ChEBI" id="CHEBI:58359"/>
        <dbReference type="ChEBI" id="CHEBI:78520"/>
        <dbReference type="ChEBI" id="CHEBI:78521"/>
        <dbReference type="ChEBI" id="CHEBI:456216"/>
        <dbReference type="EC" id="6.3.5.7"/>
    </reaction>
</comment>
<dbReference type="GeneID" id="98062048"/>